<dbReference type="PANTHER" id="PTHR12801">
    <property type="entry name" value="RNA EXONUCLEASE REXO1 / RECO3 FAMILY MEMBER-RELATED"/>
    <property type="match status" value="1"/>
</dbReference>
<feature type="region of interest" description="Disordered" evidence="7">
    <location>
        <begin position="33"/>
        <end position="54"/>
    </location>
</feature>
<dbReference type="SMART" id="SM00479">
    <property type="entry name" value="EXOIII"/>
    <property type="match status" value="1"/>
</dbReference>
<name>A0ABM1KIU7_GEKJA</name>
<dbReference type="InterPro" id="IPR047021">
    <property type="entry name" value="REXO1/3/4-like"/>
</dbReference>
<dbReference type="Pfam" id="PF15870">
    <property type="entry name" value="EloA-BP1"/>
    <property type="match status" value="1"/>
</dbReference>
<dbReference type="Gene3D" id="3.30.420.10">
    <property type="entry name" value="Ribonuclease H-like superfamily/Ribonuclease H"/>
    <property type="match status" value="1"/>
</dbReference>
<evidence type="ECO:0000313" key="9">
    <source>
        <dbReference type="Proteomes" id="UP000694871"/>
    </source>
</evidence>
<comment type="subcellular location">
    <subcellularLocation>
        <location evidence="1">Nucleus</location>
    </subcellularLocation>
</comment>
<comment type="similarity">
    <text evidence="2">Belongs to the REXO1/REXO3 family.</text>
</comment>
<accession>A0ABM1KIU7</accession>
<dbReference type="InterPro" id="IPR013520">
    <property type="entry name" value="Ribonucl_H"/>
</dbReference>
<dbReference type="Proteomes" id="UP000694871">
    <property type="component" value="Unplaced"/>
</dbReference>
<evidence type="ECO:0000256" key="4">
    <source>
        <dbReference type="ARBA" id="ARBA00022801"/>
    </source>
</evidence>
<dbReference type="SUPFAM" id="SSF53098">
    <property type="entry name" value="Ribonuclease H-like"/>
    <property type="match status" value="1"/>
</dbReference>
<evidence type="ECO:0000256" key="5">
    <source>
        <dbReference type="ARBA" id="ARBA00022839"/>
    </source>
</evidence>
<evidence type="ECO:0000256" key="3">
    <source>
        <dbReference type="ARBA" id="ARBA00022722"/>
    </source>
</evidence>
<dbReference type="GO" id="GO:0004527">
    <property type="term" value="F:exonuclease activity"/>
    <property type="evidence" value="ECO:0007669"/>
    <property type="project" value="UniProtKB-KW"/>
</dbReference>
<evidence type="ECO:0000259" key="8">
    <source>
        <dbReference type="SMART" id="SM00479"/>
    </source>
</evidence>
<keyword evidence="5 10" id="KW-0269">Exonuclease</keyword>
<organism evidence="9 10">
    <name type="scientific">Gekko japonicus</name>
    <name type="common">Schlegel's Japanese gecko</name>
    <dbReference type="NCBI Taxonomy" id="146911"/>
    <lineage>
        <taxon>Eukaryota</taxon>
        <taxon>Metazoa</taxon>
        <taxon>Chordata</taxon>
        <taxon>Craniata</taxon>
        <taxon>Vertebrata</taxon>
        <taxon>Euteleostomi</taxon>
        <taxon>Lepidosauria</taxon>
        <taxon>Squamata</taxon>
        <taxon>Bifurcata</taxon>
        <taxon>Gekkota</taxon>
        <taxon>Gekkonidae</taxon>
        <taxon>Gekkoninae</taxon>
        <taxon>Gekko</taxon>
    </lineage>
</organism>
<gene>
    <name evidence="10" type="primary">LOC107116255</name>
</gene>
<dbReference type="RefSeq" id="XP_015273634.1">
    <property type="nucleotide sequence ID" value="XM_015418148.1"/>
</dbReference>
<keyword evidence="3" id="KW-0540">Nuclease</keyword>
<evidence type="ECO:0000256" key="1">
    <source>
        <dbReference type="ARBA" id="ARBA00004123"/>
    </source>
</evidence>
<dbReference type="InterPro" id="IPR036397">
    <property type="entry name" value="RNaseH_sf"/>
</dbReference>
<reference evidence="10" key="1">
    <citation type="submission" date="2025-08" db="UniProtKB">
        <authorList>
            <consortium name="RefSeq"/>
        </authorList>
    </citation>
    <scope>IDENTIFICATION</scope>
</reference>
<evidence type="ECO:0000256" key="6">
    <source>
        <dbReference type="ARBA" id="ARBA00023242"/>
    </source>
</evidence>
<dbReference type="InterPro" id="IPR034922">
    <property type="entry name" value="REX1-like_exo"/>
</dbReference>
<dbReference type="CDD" id="cd06145">
    <property type="entry name" value="REX1_like"/>
    <property type="match status" value="1"/>
</dbReference>
<sequence>MLRPAGYFRHFSCPFDTRGCQRPYCQYRHKSGRRVHPFHPQQRQPLSGSPSLAGLGKNIQELERINKAIQSVKTEVEEGQKELLCYNLGQDDFRNTLTPAIDDPEGNRCFSDEGHLSSTLTKDNVNVISTLKDSYKSSKYTLDRSRPATDLEYDPLLNYSSGLLRSSFKEEDKNDRQQVKIFSGGNLQGSTIKAPCENRYRFPRKRSRSSSPIKLEIKLQETDDDVLVIDAPLVNVSKKPRIIKSCKKWKKVENELSFGSKAEALKSSEKSKSSYCIEGRKLEDITVALDNDRKNNKKETGIKYATNENFYFPNVVHVTTSNEESNPDDQREHHIMEKINILSQSQMKGELKKETLKQNSVNISIKTSNMKEQMNNCKTLLNKAQTKTYSKDRSQAGVIDISKKSSDHLGTLQSLQRYEKSKVQNNAQSSPVNLDGKIHFYESPDKKHNDKSVYANIKEDEIIVLDSSGEDDSEEDTELSDDTMEECQKIFNEFVECEVQKEEIAKQALAAQPEADSDSKASLLPGQKRRIAHTAKFDVSTTKEIIVPFKARLPQQPYHSRILQAQQQAVQITAAVKSGQAFVAAACGSRKSAPVIPTTQIQNMEPMVHLNVFEVQPVSSSSSHMKVLLPGSALTAMPCRLSSNSIGRTASIPSKVSSRKRPSVVPELGSKVPHDIRQRYVNFFVEGFLKVCTTVNEAFDKALAEEKAIYDRCSGKNIYLNIAVNTLKKLRNHSSVSSDGKSYFVGRGKFESTTAGFRKQEEKNDFTGIALYRLLKDYALTEEQLKENGYPEPNPEKPGSAILCSGRVKPAVYDSSRRVCCRCGKTYSVNSSGKHVRKEECNYHSGRILRHKVPGGLETRYSCCEGVVGSPGCQVAKLHVHDGRRENIDGFVKTFIKPPPLGGNHGVFALDCEMCYTTRGLELSRVTIVDPSLQVVYDTVVKPDNEVIDYNNRFSGVTAEDMENTGTSIRDVQAVLLNLFSADSILIGYGLESDLFALKFFHSNVVDTSVVFPHRLGFPHKRALRNLIADYLRRIIQDDVGGHDSSEDATACMELMLWKVREDSKGRR</sequence>
<evidence type="ECO:0000256" key="2">
    <source>
        <dbReference type="ARBA" id="ARBA00006357"/>
    </source>
</evidence>
<keyword evidence="4" id="KW-0378">Hydrolase</keyword>
<evidence type="ECO:0000313" key="10">
    <source>
        <dbReference type="RefSeq" id="XP_015273634.1"/>
    </source>
</evidence>
<feature type="domain" description="Exonuclease" evidence="8">
    <location>
        <begin position="906"/>
        <end position="1065"/>
    </location>
</feature>
<keyword evidence="6" id="KW-0539">Nucleus</keyword>
<feature type="compositionally biased region" description="Polar residues" evidence="7">
    <location>
        <begin position="41"/>
        <end position="50"/>
    </location>
</feature>
<protein>
    <submittedName>
        <fullName evidence="10">RNA exonuclease 1 homolog</fullName>
    </submittedName>
</protein>
<dbReference type="GeneID" id="107116255"/>
<evidence type="ECO:0000256" key="7">
    <source>
        <dbReference type="SAM" id="MobiDB-lite"/>
    </source>
</evidence>
<proteinExistence type="inferred from homology"/>
<keyword evidence="9" id="KW-1185">Reference proteome</keyword>
<dbReference type="PANTHER" id="PTHR12801:SF152">
    <property type="entry name" value="EXONUCLEASE DOMAIN-CONTAINING PROTEIN"/>
    <property type="match status" value="1"/>
</dbReference>
<dbReference type="InterPro" id="IPR012337">
    <property type="entry name" value="RNaseH-like_sf"/>
</dbReference>
<dbReference type="InterPro" id="IPR031736">
    <property type="entry name" value="REXO1-like_dom"/>
</dbReference>